<organism evidence="8 9">
    <name type="scientific">Roseimaritima ulvae</name>
    <dbReference type="NCBI Taxonomy" id="980254"/>
    <lineage>
        <taxon>Bacteria</taxon>
        <taxon>Pseudomonadati</taxon>
        <taxon>Planctomycetota</taxon>
        <taxon>Planctomycetia</taxon>
        <taxon>Pirellulales</taxon>
        <taxon>Pirellulaceae</taxon>
        <taxon>Roseimaritima</taxon>
    </lineage>
</organism>
<dbReference type="AlphaFoldDB" id="A0A5B9QRS6"/>
<evidence type="ECO:0000256" key="3">
    <source>
        <dbReference type="ARBA" id="ARBA00022801"/>
    </source>
</evidence>
<dbReference type="EC" id="3.4.21.-" evidence="8"/>
<keyword evidence="6" id="KW-0472">Membrane</keyword>
<dbReference type="GO" id="GO:0008236">
    <property type="term" value="F:serine-type peptidase activity"/>
    <property type="evidence" value="ECO:0007669"/>
    <property type="project" value="UniProtKB-KW"/>
</dbReference>
<evidence type="ECO:0000256" key="4">
    <source>
        <dbReference type="ARBA" id="ARBA00022825"/>
    </source>
</evidence>
<keyword evidence="9" id="KW-1185">Reference proteome</keyword>
<evidence type="ECO:0000256" key="2">
    <source>
        <dbReference type="ARBA" id="ARBA00022670"/>
    </source>
</evidence>
<dbReference type="PANTHER" id="PTHR42987:SF4">
    <property type="entry name" value="PROTEASE SOHB-RELATED"/>
    <property type="match status" value="1"/>
</dbReference>
<dbReference type="SUPFAM" id="SSF52096">
    <property type="entry name" value="ClpP/crotonase"/>
    <property type="match status" value="1"/>
</dbReference>
<dbReference type="InterPro" id="IPR047272">
    <property type="entry name" value="S49_SppA_C"/>
</dbReference>
<evidence type="ECO:0000259" key="7">
    <source>
        <dbReference type="Pfam" id="PF01343"/>
    </source>
</evidence>
<dbReference type="Gene3D" id="3.90.226.10">
    <property type="entry name" value="2-enoyl-CoA Hydratase, Chain A, domain 1"/>
    <property type="match status" value="1"/>
</dbReference>
<dbReference type="KEGG" id="rul:UC8_20490"/>
<dbReference type="EMBL" id="CP042914">
    <property type="protein sequence ID" value="QEG40045.1"/>
    <property type="molecule type" value="Genomic_DNA"/>
</dbReference>
<evidence type="ECO:0000313" key="8">
    <source>
        <dbReference type="EMBL" id="QEG40045.1"/>
    </source>
</evidence>
<evidence type="ECO:0000256" key="5">
    <source>
        <dbReference type="SAM" id="MobiDB-lite"/>
    </source>
</evidence>
<gene>
    <name evidence="8" type="primary">sppA_1</name>
    <name evidence="8" type="ORF">UC8_20490</name>
</gene>
<dbReference type="InterPro" id="IPR029045">
    <property type="entry name" value="ClpP/crotonase-like_dom_sf"/>
</dbReference>
<dbReference type="PANTHER" id="PTHR42987">
    <property type="entry name" value="PEPTIDASE S49"/>
    <property type="match status" value="1"/>
</dbReference>
<feature type="transmembrane region" description="Helical" evidence="6">
    <location>
        <begin position="29"/>
        <end position="53"/>
    </location>
</feature>
<evidence type="ECO:0000256" key="6">
    <source>
        <dbReference type="SAM" id="Phobius"/>
    </source>
</evidence>
<dbReference type="Proteomes" id="UP000325286">
    <property type="component" value="Chromosome"/>
</dbReference>
<evidence type="ECO:0000313" key="9">
    <source>
        <dbReference type="Proteomes" id="UP000325286"/>
    </source>
</evidence>
<protein>
    <submittedName>
        <fullName evidence="8">Signal peptide peptidase SppA</fullName>
        <ecNumber evidence="8">3.4.21.-</ecNumber>
    </submittedName>
</protein>
<keyword evidence="6" id="KW-0812">Transmembrane</keyword>
<evidence type="ECO:0000256" key="1">
    <source>
        <dbReference type="ARBA" id="ARBA00008683"/>
    </source>
</evidence>
<dbReference type="InterPro" id="IPR002142">
    <property type="entry name" value="Peptidase_S49"/>
</dbReference>
<dbReference type="Gene3D" id="6.20.330.10">
    <property type="match status" value="1"/>
</dbReference>
<name>A0A5B9QRS6_9BACT</name>
<sequence length="403" mass="43472">MLSRHDFSTALNAQPLARPERNRPNSGEFGYGGGVLAATRILAVVVLLLAGLLGCRHPVRIAMQSPIQLSTARPLRIAVEQPLEMKTDVTTRSPPDNRATAIEARQLPGANAAVGGAAVAVIDVDGLLLNRNMNGIGSMGENPLALFREKLEAVAGDGRAQAVVLRINSPGGSVTASDVMRRDLVDFKQRTGLPVVACIMDTGTGGGYYLATACDIIMGHPTSVIGSVGVILNLYNLEDTMAQFNAFERAVRAGEKIDAGSPVRPIEDEERDMLQQIADRFHTRFIDTVVASRPQYNGLRSQDFDGRVFTSEHALSLGLIDGIGYLDDAVALAAERGGCETDQPPVLLYRRENDRARSTYDVTPNIPLQNGLFPMSVPGVDRSRLPVFLYLWQLDPTLERSGA</sequence>
<keyword evidence="3 8" id="KW-0378">Hydrolase</keyword>
<feature type="domain" description="Peptidase S49" evidence="7">
    <location>
        <begin position="189"/>
        <end position="335"/>
    </location>
</feature>
<accession>A0A5B9QRS6</accession>
<keyword evidence="4" id="KW-0720">Serine protease</keyword>
<proteinExistence type="inferred from homology"/>
<dbReference type="OrthoDB" id="9764363at2"/>
<keyword evidence="6" id="KW-1133">Transmembrane helix</keyword>
<keyword evidence="2" id="KW-0645">Protease</keyword>
<dbReference type="RefSeq" id="WP_148080196.1">
    <property type="nucleotide sequence ID" value="NZ_CP042914.1"/>
</dbReference>
<dbReference type="Pfam" id="PF01343">
    <property type="entry name" value="Peptidase_S49"/>
    <property type="match status" value="1"/>
</dbReference>
<dbReference type="CDD" id="cd07023">
    <property type="entry name" value="S49_Sppa_N_C"/>
    <property type="match status" value="1"/>
</dbReference>
<reference evidence="8 9" key="1">
    <citation type="submission" date="2019-08" db="EMBL/GenBank/DDBJ databases">
        <title>Deep-cultivation of Planctomycetes and their phenomic and genomic characterization uncovers novel biology.</title>
        <authorList>
            <person name="Wiegand S."/>
            <person name="Jogler M."/>
            <person name="Boedeker C."/>
            <person name="Pinto D."/>
            <person name="Vollmers J."/>
            <person name="Rivas-Marin E."/>
            <person name="Kohn T."/>
            <person name="Peeters S.H."/>
            <person name="Heuer A."/>
            <person name="Rast P."/>
            <person name="Oberbeckmann S."/>
            <person name="Bunk B."/>
            <person name="Jeske O."/>
            <person name="Meyerdierks A."/>
            <person name="Storesund J.E."/>
            <person name="Kallscheuer N."/>
            <person name="Luecker S."/>
            <person name="Lage O.M."/>
            <person name="Pohl T."/>
            <person name="Merkel B.J."/>
            <person name="Hornburger P."/>
            <person name="Mueller R.-W."/>
            <person name="Bruemmer F."/>
            <person name="Labrenz M."/>
            <person name="Spormann A.M."/>
            <person name="Op den Camp H."/>
            <person name="Overmann J."/>
            <person name="Amann R."/>
            <person name="Jetten M.S.M."/>
            <person name="Mascher T."/>
            <person name="Medema M.H."/>
            <person name="Devos D.P."/>
            <person name="Kaster A.-K."/>
            <person name="Ovreas L."/>
            <person name="Rohde M."/>
            <person name="Galperin M.Y."/>
            <person name="Jogler C."/>
        </authorList>
    </citation>
    <scope>NUCLEOTIDE SEQUENCE [LARGE SCALE GENOMIC DNA]</scope>
    <source>
        <strain evidence="8 9">UC8</strain>
    </source>
</reference>
<dbReference type="GO" id="GO:0006508">
    <property type="term" value="P:proteolysis"/>
    <property type="evidence" value="ECO:0007669"/>
    <property type="project" value="UniProtKB-KW"/>
</dbReference>
<feature type="region of interest" description="Disordered" evidence="5">
    <location>
        <begin position="1"/>
        <end position="25"/>
    </location>
</feature>
<comment type="similarity">
    <text evidence="1">Belongs to the peptidase S49 family.</text>
</comment>